<dbReference type="AlphaFoldDB" id="A0A9Q8FQ39"/>
<dbReference type="Proteomes" id="UP000295280">
    <property type="component" value="Unassembled WGS sequence"/>
</dbReference>
<reference evidence="2 3" key="1">
    <citation type="submission" date="2019-01" db="EMBL/GenBank/DDBJ databases">
        <title>Draft genome sequences of the type strains of six Macrococcus species.</title>
        <authorList>
            <person name="Mazhar S."/>
            <person name="Altermann E."/>
            <person name="Hill C."/>
            <person name="Mcauliffe O."/>
        </authorList>
    </citation>
    <scope>NUCLEOTIDE SEQUENCE [LARGE SCALE GENOMIC DNA]</scope>
    <source>
        <strain evidence="2 3">ATCC 51828</strain>
    </source>
</reference>
<keyword evidence="1" id="KW-0472">Membrane</keyword>
<comment type="caution">
    <text evidence="2">The sequence shown here is derived from an EMBL/GenBank/DDBJ whole genome shotgun (WGS) entry which is preliminary data.</text>
</comment>
<sequence length="64" mass="7464">MNNPDPITFVLTSLIMLTVFVFLFAITDRVLNHFSKEKHPFDLKFAIINGLIVLIMYYLASRFL</sequence>
<dbReference type="RefSeq" id="WP_133417634.1">
    <property type="nucleotide sequence ID" value="NZ_SCWD01000002.1"/>
</dbReference>
<evidence type="ECO:0000256" key="1">
    <source>
        <dbReference type="SAM" id="Phobius"/>
    </source>
</evidence>
<accession>A0A9Q8FQ39</accession>
<feature type="transmembrane region" description="Helical" evidence="1">
    <location>
        <begin position="43"/>
        <end position="60"/>
    </location>
</feature>
<dbReference type="EMBL" id="SCWD01000002">
    <property type="protein sequence ID" value="TDM02147.1"/>
    <property type="molecule type" value="Genomic_DNA"/>
</dbReference>
<keyword evidence="3" id="KW-1185">Reference proteome</keyword>
<feature type="transmembrane region" description="Helical" evidence="1">
    <location>
        <begin position="6"/>
        <end position="31"/>
    </location>
</feature>
<proteinExistence type="predicted"/>
<keyword evidence="1" id="KW-0812">Transmembrane</keyword>
<evidence type="ECO:0000313" key="2">
    <source>
        <dbReference type="EMBL" id="TDM02147.1"/>
    </source>
</evidence>
<keyword evidence="1" id="KW-1133">Transmembrane helix</keyword>
<gene>
    <name evidence="2" type="ORF">ERX40_06200</name>
</gene>
<organism evidence="2 3">
    <name type="scientific">Macrococcus carouselicus</name>
    <dbReference type="NCBI Taxonomy" id="69969"/>
    <lineage>
        <taxon>Bacteria</taxon>
        <taxon>Bacillati</taxon>
        <taxon>Bacillota</taxon>
        <taxon>Bacilli</taxon>
        <taxon>Bacillales</taxon>
        <taxon>Staphylococcaceae</taxon>
        <taxon>Macrococcus</taxon>
    </lineage>
</organism>
<protein>
    <submittedName>
        <fullName evidence="2">Uncharacterized protein</fullName>
    </submittedName>
</protein>
<evidence type="ECO:0000313" key="3">
    <source>
        <dbReference type="Proteomes" id="UP000295280"/>
    </source>
</evidence>
<name>A0A9Q8FQ39_9STAP</name>
<dbReference type="OrthoDB" id="2418312at2"/>